<sequence>MTELRRPKHVYQGRNGFAESTPVAANVTISESSRLAEEAKKRRLAEWVLKEKGTHFPDLEEITRLNAELETTSTIKRRIDELKTQHAKDMENLYAYYAQVYRQEQEELRTASDNSVSQEQDDSALLAEPAALNAFYKSNRLSIKYQLECDDAVSRIRYSHLQTLLPLQKKLVALSARFPESIDAYHALNNNKDMQLRVAKFLSAPSNMRDGMLSEFRWAWRQVKPLLDDFERDNGGTKIRKRE</sequence>
<dbReference type="Proteomes" id="UP000054166">
    <property type="component" value="Unassembled WGS sequence"/>
</dbReference>
<dbReference type="EMBL" id="KN832995">
    <property type="protein sequence ID" value="KIM82241.1"/>
    <property type="molecule type" value="Genomic_DNA"/>
</dbReference>
<dbReference type="STRING" id="765440.A0A0C3FTS3"/>
<reference evidence="1 2" key="1">
    <citation type="submission" date="2014-04" db="EMBL/GenBank/DDBJ databases">
        <authorList>
            <consortium name="DOE Joint Genome Institute"/>
            <person name="Kuo A."/>
            <person name="Tarkka M."/>
            <person name="Buscot F."/>
            <person name="Kohler A."/>
            <person name="Nagy L.G."/>
            <person name="Floudas D."/>
            <person name="Copeland A."/>
            <person name="Barry K.W."/>
            <person name="Cichocki N."/>
            <person name="Veneault-Fourrey C."/>
            <person name="LaButti K."/>
            <person name="Lindquist E.A."/>
            <person name="Lipzen A."/>
            <person name="Lundell T."/>
            <person name="Morin E."/>
            <person name="Murat C."/>
            <person name="Sun H."/>
            <person name="Tunlid A."/>
            <person name="Henrissat B."/>
            <person name="Grigoriev I.V."/>
            <person name="Hibbett D.S."/>
            <person name="Martin F."/>
            <person name="Nordberg H.P."/>
            <person name="Cantor M.N."/>
            <person name="Hua S.X."/>
        </authorList>
    </citation>
    <scope>NUCLEOTIDE SEQUENCE [LARGE SCALE GENOMIC DNA]</scope>
    <source>
        <strain evidence="1 2">F 1598</strain>
    </source>
</reference>
<dbReference type="AlphaFoldDB" id="A0A0C3FTS3"/>
<reference evidence="2" key="2">
    <citation type="submission" date="2015-01" db="EMBL/GenBank/DDBJ databases">
        <title>Evolutionary Origins and Diversification of the Mycorrhizal Mutualists.</title>
        <authorList>
            <consortium name="DOE Joint Genome Institute"/>
            <consortium name="Mycorrhizal Genomics Consortium"/>
            <person name="Kohler A."/>
            <person name="Kuo A."/>
            <person name="Nagy L.G."/>
            <person name="Floudas D."/>
            <person name="Copeland A."/>
            <person name="Barry K.W."/>
            <person name="Cichocki N."/>
            <person name="Veneault-Fourrey C."/>
            <person name="LaButti K."/>
            <person name="Lindquist E.A."/>
            <person name="Lipzen A."/>
            <person name="Lundell T."/>
            <person name="Morin E."/>
            <person name="Murat C."/>
            <person name="Riley R."/>
            <person name="Ohm R."/>
            <person name="Sun H."/>
            <person name="Tunlid A."/>
            <person name="Henrissat B."/>
            <person name="Grigoriev I.V."/>
            <person name="Hibbett D.S."/>
            <person name="Martin F."/>
        </authorList>
    </citation>
    <scope>NUCLEOTIDE SEQUENCE [LARGE SCALE GENOMIC DNA]</scope>
    <source>
        <strain evidence="2">F 1598</strain>
    </source>
</reference>
<accession>A0A0C3FTS3</accession>
<protein>
    <submittedName>
        <fullName evidence="1">Uncharacterized protein</fullName>
    </submittedName>
</protein>
<evidence type="ECO:0000313" key="2">
    <source>
        <dbReference type="Proteomes" id="UP000054166"/>
    </source>
</evidence>
<dbReference type="HOGENOM" id="CLU_085136_0_0_1"/>
<dbReference type="InParanoid" id="A0A0C3FTS3"/>
<dbReference type="OrthoDB" id="3058840at2759"/>
<proteinExistence type="predicted"/>
<keyword evidence="2" id="KW-1185">Reference proteome</keyword>
<name>A0A0C3FTS3_PILCF</name>
<organism evidence="1 2">
    <name type="scientific">Piloderma croceum (strain F 1598)</name>
    <dbReference type="NCBI Taxonomy" id="765440"/>
    <lineage>
        <taxon>Eukaryota</taxon>
        <taxon>Fungi</taxon>
        <taxon>Dikarya</taxon>
        <taxon>Basidiomycota</taxon>
        <taxon>Agaricomycotina</taxon>
        <taxon>Agaricomycetes</taxon>
        <taxon>Agaricomycetidae</taxon>
        <taxon>Atheliales</taxon>
        <taxon>Atheliaceae</taxon>
        <taxon>Piloderma</taxon>
    </lineage>
</organism>
<gene>
    <name evidence="1" type="ORF">PILCRDRAFT_473752</name>
</gene>
<evidence type="ECO:0000313" key="1">
    <source>
        <dbReference type="EMBL" id="KIM82241.1"/>
    </source>
</evidence>